<sequence>MENYSILLWQLFNIAGILLIVYLVVLLVKKFRKSA</sequence>
<keyword evidence="1" id="KW-0472">Membrane</keyword>
<proteinExistence type="predicted"/>
<keyword evidence="1" id="KW-1133">Transmembrane helix</keyword>
<dbReference type="Proteomes" id="UP000238157">
    <property type="component" value="Unassembled WGS sequence"/>
</dbReference>
<evidence type="ECO:0000313" key="3">
    <source>
        <dbReference type="Proteomes" id="UP000238157"/>
    </source>
</evidence>
<dbReference type="AlphaFoldDB" id="A0A2T0WR51"/>
<feature type="transmembrane region" description="Helical" evidence="1">
    <location>
        <begin position="6"/>
        <end position="28"/>
    </location>
</feature>
<name>A0A2T0WR51_9BACT</name>
<gene>
    <name evidence="2" type="ORF">CLW00_103310</name>
</gene>
<evidence type="ECO:0000313" key="2">
    <source>
        <dbReference type="EMBL" id="PRY89188.1"/>
    </source>
</evidence>
<evidence type="ECO:0000256" key="1">
    <source>
        <dbReference type="SAM" id="Phobius"/>
    </source>
</evidence>
<dbReference type="EMBL" id="PVTR01000003">
    <property type="protein sequence ID" value="PRY89188.1"/>
    <property type="molecule type" value="Genomic_DNA"/>
</dbReference>
<organism evidence="2 3">
    <name type="scientific">Mongoliibacter ruber</name>
    <dbReference type="NCBI Taxonomy" id="1750599"/>
    <lineage>
        <taxon>Bacteria</taxon>
        <taxon>Pseudomonadati</taxon>
        <taxon>Bacteroidota</taxon>
        <taxon>Cytophagia</taxon>
        <taxon>Cytophagales</taxon>
        <taxon>Cyclobacteriaceae</taxon>
        <taxon>Mongoliibacter</taxon>
    </lineage>
</organism>
<accession>A0A2T0WR51</accession>
<protein>
    <submittedName>
        <fullName evidence="2">Uncharacterized protein</fullName>
    </submittedName>
</protein>
<comment type="caution">
    <text evidence="2">The sequence shown here is derived from an EMBL/GenBank/DDBJ whole genome shotgun (WGS) entry which is preliminary data.</text>
</comment>
<keyword evidence="1" id="KW-0812">Transmembrane</keyword>
<keyword evidence="3" id="KW-1185">Reference proteome</keyword>
<reference evidence="2 3" key="1">
    <citation type="submission" date="2018-03" db="EMBL/GenBank/DDBJ databases">
        <title>Genomic Encyclopedia of Archaeal and Bacterial Type Strains, Phase II (KMG-II): from individual species to whole genera.</title>
        <authorList>
            <person name="Goeker M."/>
        </authorList>
    </citation>
    <scope>NUCLEOTIDE SEQUENCE [LARGE SCALE GENOMIC DNA]</scope>
    <source>
        <strain evidence="2 3">DSM 27929</strain>
    </source>
</reference>